<evidence type="ECO:0000256" key="1">
    <source>
        <dbReference type="ARBA" id="ARBA00022737"/>
    </source>
</evidence>
<feature type="domain" description="DUF6531" evidence="4">
    <location>
        <begin position="168"/>
        <end position="240"/>
    </location>
</feature>
<feature type="domain" description="Teneurin-like YD-shell" evidence="5">
    <location>
        <begin position="1100"/>
        <end position="1180"/>
    </location>
</feature>
<name>A0A7W7R9Q0_KITKI</name>
<feature type="chain" id="PRO_5031110636" evidence="3">
    <location>
        <begin position="31"/>
        <end position="1326"/>
    </location>
</feature>
<dbReference type="Pfam" id="PF05593">
    <property type="entry name" value="RHS_repeat"/>
    <property type="match status" value="6"/>
</dbReference>
<feature type="region of interest" description="Disordered" evidence="2">
    <location>
        <begin position="1269"/>
        <end position="1326"/>
    </location>
</feature>
<sequence length="1326" mass="143222">MRWDTAIRRVPALFGVLFALWLFVPTPAHADVPCGGVSYDNGSTPPPMPSVSDPCAKDADTGAITLGAGALLAATAVGVASALQGRIPSPEESLPEAAPAGAGPATTGPATAGPAPTGPPTAPVAGPSPSGPAPSARPTANQPQAGQPQAVGGTGQSADGNSLTQTAGDPVDVVSGQMITDALDVELPGLLPLVLRRAYASGYRGGRLHGPGWSCTVDQRVEIDAGGIHFFGDDAQTLHYPYPAWPGEPVLPAEGARWPLTWDADGTIRIEDPRRGWTSHFAASLDPAVWLISALTDRNGNRIAVLRAADVPTEVEHCAGYRVAVDSTEHAAGRRVTGLRLLDGTNSGQGTTLRRFDYDARGRLTAVADATGVPAGYGYDQADRITSWTDRTGYRYAYAYDDTGRVVRGSGPDGNLSAIFDYQPLRRVTVVTDSLGQRTEYHYDRYHHVIRVVSPLGHSVLTEYDRYGRPLAHTDELGHTARYTLDEHGDPIRIDRPDGTSIRVGYNEHHLPVQVTSPGGARWQYAYDARGNLLAETDPLGAVTAYTYDQRGNVNAVTDALGHVQRLQTDTAGLVTALTDPQGNTTRLTRDAFGRPVEITDPLGGRTLLAWTCEGLPTSRTNPDGTVERWRHDAEGNETGYQAPDGALTTTEYGPFGVAVARTSPDGTRYEFAYDTELRPTSVTGPTGLVWHYERDATGALTGEVDFNGRRFGYRLDPAGRIVERTNGGGQRVTYRRDAFGRVAEARHDTGAVTHYAYDPDGALIRAQNPDALVEYARDPLGRVLAETVNGARTTWGYDPRGHTVRRVTPTGALSSWTHDPAGRAAELVTPGGWLTFGYDPAGREVSRHLGTTAAITQAFDAAGGMTAQSLWARDAAGSRPLRQRTYAYREDGYLAAVRDAEAGVKHFDLDRLGRITGVHAENWSEQYAYDALGDLTHARWTSPDDTDEEAQGRREYAGTLIRAAGRVNFEHDAQGRVIRKTRRTLSGQTRQWTFAWDADDRLTRATTPEGTVWCYRYDPLGRRIAKQRLDTHGNLAEQTTFSWDGNRLAEQVRAAHGERPEILTWDYEPGTHRPLTQLRRLAPRSTAQPASMAQEEVDQRFHAIVTDLVGTPTELIDPTTGTVTWRATHTLWGNSTTSQGSGTHIPLRFPGQYYDPETRLHYNLHRYYDPEIARYLTPDPLGLSPAPNPHTYVHNPTAWTDPLGLAPCPSGKPTFIADSNGTVVPTSASRLEAGLQGAVNAGAPGFSSFPTKSAGTGYNLPDGTRIRIMQPQGNGSGGLRASFTNGSDAPVSPFTGKPVQPPKPLPSGVTPKQYVRKRTHIDLEP</sequence>
<dbReference type="PANTHER" id="PTHR32305">
    <property type="match status" value="1"/>
</dbReference>
<dbReference type="NCBIfam" id="TIGR03696">
    <property type="entry name" value="Rhs_assc_core"/>
    <property type="match status" value="1"/>
</dbReference>
<dbReference type="InterPro" id="IPR045351">
    <property type="entry name" value="DUF6531"/>
</dbReference>
<evidence type="ECO:0000256" key="3">
    <source>
        <dbReference type="SAM" id="SignalP"/>
    </source>
</evidence>
<feature type="signal peptide" evidence="3">
    <location>
        <begin position="1"/>
        <end position="30"/>
    </location>
</feature>
<evidence type="ECO:0000259" key="4">
    <source>
        <dbReference type="Pfam" id="PF20148"/>
    </source>
</evidence>
<dbReference type="InterPro" id="IPR022385">
    <property type="entry name" value="Rhs_assc_core"/>
</dbReference>
<feature type="region of interest" description="Disordered" evidence="2">
    <location>
        <begin position="87"/>
        <end position="169"/>
    </location>
</feature>
<dbReference type="Pfam" id="PF20148">
    <property type="entry name" value="DUF6531"/>
    <property type="match status" value="1"/>
</dbReference>
<dbReference type="NCBIfam" id="TIGR01643">
    <property type="entry name" value="YD_repeat_2x"/>
    <property type="match status" value="9"/>
</dbReference>
<evidence type="ECO:0000256" key="2">
    <source>
        <dbReference type="SAM" id="MobiDB-lite"/>
    </source>
</evidence>
<organism evidence="6 7">
    <name type="scientific">Kitasatospora kifunensis</name>
    <name type="common">Streptomyces kifunensis</name>
    <dbReference type="NCBI Taxonomy" id="58351"/>
    <lineage>
        <taxon>Bacteria</taxon>
        <taxon>Bacillati</taxon>
        <taxon>Actinomycetota</taxon>
        <taxon>Actinomycetes</taxon>
        <taxon>Kitasatosporales</taxon>
        <taxon>Streptomycetaceae</taxon>
        <taxon>Kitasatospora</taxon>
    </lineage>
</organism>
<comment type="caution">
    <text evidence="6">The sequence shown here is derived from an EMBL/GenBank/DDBJ whole genome shotgun (WGS) entry which is preliminary data.</text>
</comment>
<evidence type="ECO:0000313" key="7">
    <source>
        <dbReference type="Proteomes" id="UP000540506"/>
    </source>
</evidence>
<dbReference type="RefSeq" id="WP_184944920.1">
    <property type="nucleotide sequence ID" value="NZ_JACHJV010000002.1"/>
</dbReference>
<evidence type="ECO:0000313" key="6">
    <source>
        <dbReference type="EMBL" id="MBB4928037.1"/>
    </source>
</evidence>
<feature type="domain" description="Teneurin-like YD-shell" evidence="5">
    <location>
        <begin position="349"/>
        <end position="469"/>
    </location>
</feature>
<dbReference type="EMBL" id="JACHJV010000002">
    <property type="protein sequence ID" value="MBB4928037.1"/>
    <property type="molecule type" value="Genomic_DNA"/>
</dbReference>
<feature type="compositionally biased region" description="Low complexity" evidence="2">
    <location>
        <begin position="123"/>
        <end position="151"/>
    </location>
</feature>
<proteinExistence type="predicted"/>
<dbReference type="Proteomes" id="UP000540506">
    <property type="component" value="Unassembled WGS sequence"/>
</dbReference>
<protein>
    <submittedName>
        <fullName evidence="6">RHS repeat-associated protein</fullName>
    </submittedName>
</protein>
<keyword evidence="1" id="KW-0677">Repeat</keyword>
<dbReference type="SUPFAM" id="SSF69304">
    <property type="entry name" value="Tricorn protease N-terminal domain"/>
    <property type="match status" value="1"/>
</dbReference>
<feature type="compositionally biased region" description="Low complexity" evidence="2">
    <location>
        <begin position="87"/>
        <end position="115"/>
    </location>
</feature>
<gene>
    <name evidence="6" type="ORF">FHR34_007132</name>
</gene>
<accession>A0A7W7R9Q0</accession>
<keyword evidence="7" id="KW-1185">Reference proteome</keyword>
<dbReference type="InterPro" id="IPR006530">
    <property type="entry name" value="YD"/>
</dbReference>
<dbReference type="InterPro" id="IPR050708">
    <property type="entry name" value="T6SS_VgrG/RHS"/>
</dbReference>
<keyword evidence="3" id="KW-0732">Signal</keyword>
<dbReference type="InterPro" id="IPR056823">
    <property type="entry name" value="TEN-like_YD-shell"/>
</dbReference>
<reference evidence="6 7" key="1">
    <citation type="submission" date="2020-08" db="EMBL/GenBank/DDBJ databases">
        <title>Sequencing the genomes of 1000 actinobacteria strains.</title>
        <authorList>
            <person name="Klenk H.-P."/>
        </authorList>
    </citation>
    <scope>NUCLEOTIDE SEQUENCE [LARGE SCALE GENOMIC DNA]</scope>
    <source>
        <strain evidence="6 7">DSM 41654</strain>
    </source>
</reference>
<dbReference type="InterPro" id="IPR031325">
    <property type="entry name" value="RHS_repeat"/>
</dbReference>
<dbReference type="Pfam" id="PF25023">
    <property type="entry name" value="TEN_YD-shell"/>
    <property type="match status" value="2"/>
</dbReference>
<evidence type="ECO:0000259" key="5">
    <source>
        <dbReference type="Pfam" id="PF25023"/>
    </source>
</evidence>
<feature type="compositionally biased region" description="Polar residues" evidence="2">
    <location>
        <begin position="157"/>
        <end position="167"/>
    </location>
</feature>
<dbReference type="Gene3D" id="2.180.10.10">
    <property type="entry name" value="RHS repeat-associated core"/>
    <property type="match status" value="3"/>
</dbReference>
<dbReference type="PANTHER" id="PTHR32305:SF15">
    <property type="entry name" value="PROTEIN RHSA-RELATED"/>
    <property type="match status" value="1"/>
</dbReference>